<dbReference type="InterPro" id="IPR013830">
    <property type="entry name" value="SGNH_hydro"/>
</dbReference>
<dbReference type="AlphaFoldDB" id="A0A4Q2KEQ4"/>
<dbReference type="OrthoDB" id="388542at2"/>
<dbReference type="InterPro" id="IPR036514">
    <property type="entry name" value="SGNH_hydro_sf"/>
</dbReference>
<proteinExistence type="predicted"/>
<reference evidence="2 3" key="1">
    <citation type="journal article" date="2019" name="Gut">
        <title>Antibiotics-induced monodominance of a novel gut bacterial order.</title>
        <authorList>
            <person name="Hildebrand F."/>
            <person name="Moitinho-Silva L."/>
            <person name="Blasche S."/>
            <person name="Jahn M.T."/>
            <person name="Gossmann T.I."/>
            <person name="Heuerta-Cepas J."/>
            <person name="Hercog R."/>
            <person name="Luetge M."/>
            <person name="Bahram M."/>
            <person name="Pryszlak A."/>
            <person name="Alves R.J."/>
            <person name="Waszak S.M."/>
            <person name="Zhu A."/>
            <person name="Ye L."/>
            <person name="Costea P.I."/>
            <person name="Aalvink S."/>
            <person name="Belzer C."/>
            <person name="Forslund S.K."/>
            <person name="Sunagawa S."/>
            <person name="Hentschel U."/>
            <person name="Merten C."/>
            <person name="Patil K.R."/>
            <person name="Benes V."/>
            <person name="Bork P."/>
        </authorList>
    </citation>
    <scope>NUCLEOTIDE SEQUENCE [LARGE SCALE GENOMIC DNA]</scope>
    <source>
        <strain evidence="2 3">HDS1380</strain>
    </source>
</reference>
<evidence type="ECO:0000313" key="2">
    <source>
        <dbReference type="EMBL" id="RXZ61813.1"/>
    </source>
</evidence>
<evidence type="ECO:0000313" key="3">
    <source>
        <dbReference type="Proteomes" id="UP000291269"/>
    </source>
</evidence>
<dbReference type="Pfam" id="PF13472">
    <property type="entry name" value="Lipase_GDSL_2"/>
    <property type="match status" value="1"/>
</dbReference>
<keyword evidence="3" id="KW-1185">Reference proteome</keyword>
<sequence length="403" mass="44809">MKKIFAGVLGLFLLVFPFVGCGQKEEKEQVDLSKFPNYVEPDKAAYAFGFNEMTAPYFKGNVIYNETVMLVEDKGVVSGKLQYEPVRILSVRDYTWEKEYPASEYEISGNTLTMKAGGSMPYLTAENLLGKNIPEPYREVSSITNVETDWVLMGGSIYTESSLIYGHQVSVSYVYDVNDVKTEEFADYETSGFPELKEKLISGKDVKIVAIGDSVAEGCSSSGHFGHAPYMENWVDQSAKALDEKYTGKVSVKNVAVGGKTSEWGSAAAQINAVASETPDLVMIHFGINDAGGDMTPGTYRDNIEKIVADVQARVPDCEFMLIKAFAPNSANYNYNTFKAYWKKLDEIAESYREAFTLDMFTPSLTLLQNKKYMDVTGNGINHVNDYSSRLYAMNILSALIKY</sequence>
<protein>
    <submittedName>
        <fullName evidence="2">SGNH/GDSL hydrolase family protein</fullName>
    </submittedName>
</protein>
<dbReference type="PANTHER" id="PTHR30383:SF5">
    <property type="entry name" value="SGNH HYDROLASE-TYPE ESTERASE DOMAIN-CONTAINING PROTEIN"/>
    <property type="match status" value="1"/>
</dbReference>
<gene>
    <name evidence="2" type="ORF">ESZ91_05335</name>
</gene>
<dbReference type="CDD" id="cd00229">
    <property type="entry name" value="SGNH_hydrolase"/>
    <property type="match status" value="1"/>
</dbReference>
<feature type="domain" description="SGNH hydrolase-type esterase" evidence="1">
    <location>
        <begin position="210"/>
        <end position="362"/>
    </location>
</feature>
<comment type="caution">
    <text evidence="2">The sequence shown here is derived from an EMBL/GenBank/DDBJ whole genome shotgun (WGS) entry which is preliminary data.</text>
</comment>
<dbReference type="Proteomes" id="UP000291269">
    <property type="component" value="Unassembled WGS sequence"/>
</dbReference>
<evidence type="ECO:0000259" key="1">
    <source>
        <dbReference type="Pfam" id="PF13472"/>
    </source>
</evidence>
<dbReference type="InterPro" id="IPR051532">
    <property type="entry name" value="Ester_Hydrolysis_Enzymes"/>
</dbReference>
<dbReference type="Gene3D" id="3.40.50.1110">
    <property type="entry name" value="SGNH hydrolase"/>
    <property type="match status" value="1"/>
</dbReference>
<accession>A0A4Q2KEQ4</accession>
<name>A0A4Q2KEQ4_9FIRM</name>
<dbReference type="GO" id="GO:0004622">
    <property type="term" value="F:phosphatidylcholine lysophospholipase activity"/>
    <property type="evidence" value="ECO:0007669"/>
    <property type="project" value="TreeGrafter"/>
</dbReference>
<dbReference type="SUPFAM" id="SSF52266">
    <property type="entry name" value="SGNH hydrolase"/>
    <property type="match status" value="1"/>
</dbReference>
<keyword evidence="2" id="KW-0378">Hydrolase</keyword>
<organism evidence="2 3">
    <name type="scientific">Candidatus Borkfalkia ceftriaxoniphila</name>
    <dbReference type="NCBI Taxonomy" id="2508949"/>
    <lineage>
        <taxon>Bacteria</taxon>
        <taxon>Bacillati</taxon>
        <taxon>Bacillota</taxon>
        <taxon>Clostridia</taxon>
        <taxon>Christensenellales</taxon>
        <taxon>Christensenellaceae</taxon>
        <taxon>Candidatus Borkfalkia</taxon>
    </lineage>
</organism>
<dbReference type="RefSeq" id="WP_129224857.1">
    <property type="nucleotide sequence ID" value="NZ_SDOZ01000002.1"/>
</dbReference>
<dbReference type="EMBL" id="SDOZ01000002">
    <property type="protein sequence ID" value="RXZ61813.1"/>
    <property type="molecule type" value="Genomic_DNA"/>
</dbReference>
<dbReference type="PANTHER" id="PTHR30383">
    <property type="entry name" value="THIOESTERASE 1/PROTEASE 1/LYSOPHOSPHOLIPASE L1"/>
    <property type="match status" value="1"/>
</dbReference>